<evidence type="ECO:0000259" key="13">
    <source>
        <dbReference type="Pfam" id="PF21343"/>
    </source>
</evidence>
<evidence type="ECO:0000313" key="15">
    <source>
        <dbReference type="Proteomes" id="UP000600918"/>
    </source>
</evidence>
<comment type="cofactor">
    <cofactor evidence="1 9">
        <name>FAD</name>
        <dbReference type="ChEBI" id="CHEBI:57692"/>
    </cofactor>
</comment>
<dbReference type="GO" id="GO:0005739">
    <property type="term" value="C:mitochondrion"/>
    <property type="evidence" value="ECO:0007669"/>
    <property type="project" value="UniProtKB-SubCell"/>
</dbReference>
<keyword evidence="8" id="KW-0496">Mitochondrion</keyword>
<dbReference type="GO" id="GO:0003995">
    <property type="term" value="F:acyl-CoA dehydrogenase activity"/>
    <property type="evidence" value="ECO:0007669"/>
    <property type="project" value="TreeGrafter"/>
</dbReference>
<dbReference type="GO" id="GO:0006631">
    <property type="term" value="P:fatty acid metabolic process"/>
    <property type="evidence" value="ECO:0007669"/>
    <property type="project" value="UniProtKB-ARBA"/>
</dbReference>
<keyword evidence="7 9" id="KW-0560">Oxidoreductase</keyword>
<evidence type="ECO:0000313" key="14">
    <source>
        <dbReference type="EMBL" id="KAF7427072.1"/>
    </source>
</evidence>
<dbReference type="Gene3D" id="1.20.140.10">
    <property type="entry name" value="Butyryl-CoA Dehydrogenase, subunit A, domain 3"/>
    <property type="match status" value="2"/>
</dbReference>
<dbReference type="InterPro" id="IPR037069">
    <property type="entry name" value="AcylCoA_DH/ox_N_sf"/>
</dbReference>
<dbReference type="Pfam" id="PF21343">
    <property type="entry name" value="ACAD9-ACADV_C"/>
    <property type="match status" value="1"/>
</dbReference>
<keyword evidence="15" id="KW-1185">Reference proteome</keyword>
<dbReference type="PANTHER" id="PTHR43884:SF9">
    <property type="entry name" value="COMPLEX I ASSEMBLY FACTOR ACAD9, MITOCHONDRIAL"/>
    <property type="match status" value="1"/>
</dbReference>
<dbReference type="Proteomes" id="UP000600918">
    <property type="component" value="Unassembled WGS sequence"/>
</dbReference>
<evidence type="ECO:0000256" key="2">
    <source>
        <dbReference type="ARBA" id="ARBA00004173"/>
    </source>
</evidence>
<evidence type="ECO:0000256" key="7">
    <source>
        <dbReference type="ARBA" id="ARBA00023002"/>
    </source>
</evidence>
<feature type="domain" description="Acyl-CoA oxidase/dehydrogenase middle" evidence="11">
    <location>
        <begin position="186"/>
        <end position="283"/>
    </location>
</feature>
<evidence type="ECO:0008006" key="16">
    <source>
        <dbReference type="Google" id="ProtNLM"/>
    </source>
</evidence>
<evidence type="ECO:0000256" key="4">
    <source>
        <dbReference type="ARBA" id="ARBA00022630"/>
    </source>
</evidence>
<evidence type="ECO:0000256" key="8">
    <source>
        <dbReference type="ARBA" id="ARBA00023128"/>
    </source>
</evidence>
<dbReference type="EMBL" id="JACSDY010000005">
    <property type="protein sequence ID" value="KAF7427072.1"/>
    <property type="molecule type" value="Genomic_DNA"/>
</dbReference>
<dbReference type="Gene3D" id="2.40.110.10">
    <property type="entry name" value="Butyryl-CoA Dehydrogenase, subunit A, domain 2"/>
    <property type="match status" value="1"/>
</dbReference>
<evidence type="ECO:0000256" key="6">
    <source>
        <dbReference type="ARBA" id="ARBA00022946"/>
    </source>
</evidence>
<dbReference type="Pfam" id="PF02770">
    <property type="entry name" value="Acyl-CoA_dh_M"/>
    <property type="match status" value="1"/>
</dbReference>
<dbReference type="SUPFAM" id="SSF56645">
    <property type="entry name" value="Acyl-CoA dehydrogenase NM domain-like"/>
    <property type="match status" value="1"/>
</dbReference>
<feature type="domain" description="ACAD9/ACADV-like C-terminal" evidence="13">
    <location>
        <begin position="494"/>
        <end position="610"/>
    </location>
</feature>
<reference evidence="14" key="1">
    <citation type="journal article" date="2020" name="G3 (Bethesda)">
        <title>High-Quality Assemblies for Three Invasive Social Wasps from the &lt;i&gt;Vespula&lt;/i&gt; Genus.</title>
        <authorList>
            <person name="Harrop T.W.R."/>
            <person name="Guhlin J."/>
            <person name="McLaughlin G.M."/>
            <person name="Permina E."/>
            <person name="Stockwell P."/>
            <person name="Gilligan J."/>
            <person name="Le Lec M.F."/>
            <person name="Gruber M.A.M."/>
            <person name="Quinn O."/>
            <person name="Lovegrove M."/>
            <person name="Duncan E.J."/>
            <person name="Remnant E.J."/>
            <person name="Van Eeckhoven J."/>
            <person name="Graham B."/>
            <person name="Knapp R.A."/>
            <person name="Langford K.W."/>
            <person name="Kronenberg Z."/>
            <person name="Press M.O."/>
            <person name="Eacker S.M."/>
            <person name="Wilson-Rankin E.E."/>
            <person name="Purcell J."/>
            <person name="Lester P.J."/>
            <person name="Dearden P.K."/>
        </authorList>
    </citation>
    <scope>NUCLEOTIDE SEQUENCE</scope>
    <source>
        <strain evidence="14">Volc-1</strain>
    </source>
</reference>
<dbReference type="InterPro" id="IPR009100">
    <property type="entry name" value="AcylCoA_DH/oxidase_NM_dom_sf"/>
</dbReference>
<name>A0A834P3G8_VESPE</name>
<evidence type="ECO:0000259" key="10">
    <source>
        <dbReference type="Pfam" id="PF00441"/>
    </source>
</evidence>
<evidence type="ECO:0000256" key="9">
    <source>
        <dbReference type="RuleBase" id="RU362125"/>
    </source>
</evidence>
<dbReference type="Pfam" id="PF02771">
    <property type="entry name" value="Acyl-CoA_dh_N"/>
    <property type="match status" value="1"/>
</dbReference>
<evidence type="ECO:0000256" key="5">
    <source>
        <dbReference type="ARBA" id="ARBA00022827"/>
    </source>
</evidence>
<evidence type="ECO:0000259" key="12">
    <source>
        <dbReference type="Pfam" id="PF02771"/>
    </source>
</evidence>
<dbReference type="SUPFAM" id="SSF47203">
    <property type="entry name" value="Acyl-CoA dehydrogenase C-terminal domain-like"/>
    <property type="match status" value="1"/>
</dbReference>
<dbReference type="AlphaFoldDB" id="A0A834P3G8"/>
<dbReference type="InterPro" id="IPR006091">
    <property type="entry name" value="Acyl-CoA_Oxase/DH_mid-dom"/>
</dbReference>
<keyword evidence="4 9" id="KW-0285">Flavoprotein</keyword>
<dbReference type="InterPro" id="IPR009075">
    <property type="entry name" value="AcylCo_DH/oxidase_C"/>
</dbReference>
<evidence type="ECO:0000256" key="1">
    <source>
        <dbReference type="ARBA" id="ARBA00001974"/>
    </source>
</evidence>
<feature type="domain" description="Acyl-CoA dehydrogenase/oxidase C-terminal" evidence="10">
    <location>
        <begin position="313"/>
        <end position="434"/>
    </location>
</feature>
<comment type="subcellular location">
    <subcellularLocation>
        <location evidence="2">Mitochondrion</location>
    </subcellularLocation>
</comment>
<evidence type="ECO:0000256" key="3">
    <source>
        <dbReference type="ARBA" id="ARBA00009347"/>
    </source>
</evidence>
<evidence type="ECO:0000259" key="11">
    <source>
        <dbReference type="Pfam" id="PF02770"/>
    </source>
</evidence>
<keyword evidence="6" id="KW-0809">Transit peptide</keyword>
<sequence>MLTRKICHNGSRYIRTSIYISKRSIQNIGEIEVFEDKTRLSAHKKKLEQRPPFLKNLFVGKFDYEFMTFPQPQSSERYKQFFEWIKPLENYVASVNSSEMSTKEAFQKLKELDILRAKIDAKYDGLNMSEAETLKILETLGSIPWLATSLIKNNIIPIDLISKFGNEAQKENYLPRIGNGELLPTICITEVMSGPNMKNIETEISLSDCGNFWIMNGRKEFVANGANSNLFLVIAQSEEKNFSSNLSLSGFIVESNYGGITCSNIIHTIGQQEVHVCTVDFKDTHIPKENILGEMGNGNVILSNVYAPGNNRVAGEAIGILRHFLSLLNKNILGRKHLDKCMHEFEAVQEVVGLTTCSLYCMESVALFTSATDDLYENQDLELEKAVTETYCANECIKRIYEGMQVIGIESYMKDNPYMQIYNDALGLSLFDGSAIDEKIYIALLGLQYVGINIHEDIIKARNHLLNPIHFLKQIFSKRKINLYLFEYAHLSFKMACTLIEQCLQTLVDISTMLLEIYGTEISSKQIILQKLADITIQLYVTIAVVARASRSYCTGIRNAEQERFIAMYVAQQAFKKVELLKDNIINNELIQHERTLGKVSESAFQHKGYMCEHPLKRNC</sequence>
<gene>
    <name evidence="14" type="ORF">H0235_006766</name>
</gene>
<feature type="domain" description="Acyl-CoA dehydrogenase/oxidase N-terminal" evidence="12">
    <location>
        <begin position="89"/>
        <end position="181"/>
    </location>
</feature>
<dbReference type="InterPro" id="IPR046373">
    <property type="entry name" value="Acyl-CoA_Oxase/DH_mid-dom_sf"/>
</dbReference>
<keyword evidence="5 9" id="KW-0274">FAD</keyword>
<comment type="caution">
    <text evidence="14">The sequence shown here is derived from an EMBL/GenBank/DDBJ whole genome shotgun (WGS) entry which is preliminary data.</text>
</comment>
<dbReference type="InterPro" id="IPR036250">
    <property type="entry name" value="AcylCo_DH-like_C"/>
</dbReference>
<comment type="similarity">
    <text evidence="3 9">Belongs to the acyl-CoA dehydrogenase family.</text>
</comment>
<accession>A0A834P3G8</accession>
<proteinExistence type="inferred from homology"/>
<dbReference type="OrthoDB" id="354at2759"/>
<protein>
    <recommendedName>
        <fullName evidence="16">Acyl-CoA dehydrogenase family member 9, mitochondrial</fullName>
    </recommendedName>
</protein>
<dbReference type="PANTHER" id="PTHR43884">
    <property type="entry name" value="ACYL-COA DEHYDROGENASE"/>
    <property type="match status" value="1"/>
</dbReference>
<organism evidence="14 15">
    <name type="scientific">Vespula pensylvanica</name>
    <name type="common">Western yellow jacket</name>
    <name type="synonym">Wasp</name>
    <dbReference type="NCBI Taxonomy" id="30213"/>
    <lineage>
        <taxon>Eukaryota</taxon>
        <taxon>Metazoa</taxon>
        <taxon>Ecdysozoa</taxon>
        <taxon>Arthropoda</taxon>
        <taxon>Hexapoda</taxon>
        <taxon>Insecta</taxon>
        <taxon>Pterygota</taxon>
        <taxon>Neoptera</taxon>
        <taxon>Endopterygota</taxon>
        <taxon>Hymenoptera</taxon>
        <taxon>Apocrita</taxon>
        <taxon>Aculeata</taxon>
        <taxon>Vespoidea</taxon>
        <taxon>Vespidae</taxon>
        <taxon>Vespinae</taxon>
        <taxon>Vespula</taxon>
    </lineage>
</organism>
<dbReference type="GO" id="GO:0050660">
    <property type="term" value="F:flavin adenine dinucleotide binding"/>
    <property type="evidence" value="ECO:0007669"/>
    <property type="project" value="InterPro"/>
</dbReference>
<dbReference type="InterPro" id="IPR049448">
    <property type="entry name" value="ACAD9/ACADV-like_C"/>
</dbReference>
<dbReference type="InterPro" id="IPR013786">
    <property type="entry name" value="AcylCoA_DH/ox_N"/>
</dbReference>
<dbReference type="Pfam" id="PF00441">
    <property type="entry name" value="Acyl-CoA_dh_1"/>
    <property type="match status" value="1"/>
</dbReference>
<dbReference type="Gene3D" id="1.10.540.10">
    <property type="entry name" value="Acyl-CoA dehydrogenase/oxidase, N-terminal domain"/>
    <property type="match status" value="1"/>
</dbReference>